<dbReference type="PANTHER" id="PTHR46958">
    <property type="entry name" value="B-CELL RECEPTOR CD22"/>
    <property type="match status" value="1"/>
</dbReference>
<feature type="signal peptide" evidence="20">
    <location>
        <begin position="1"/>
        <end position="24"/>
    </location>
</feature>
<gene>
    <name evidence="22" type="primary">CD22</name>
</gene>
<dbReference type="GO" id="GO:0030100">
    <property type="term" value="P:regulation of endocytosis"/>
    <property type="evidence" value="ECO:0007669"/>
    <property type="project" value="Ensembl"/>
</dbReference>
<feature type="domain" description="Ig-like" evidence="21">
    <location>
        <begin position="330"/>
        <end position="413"/>
    </location>
</feature>
<dbReference type="FunFam" id="2.60.40.10:FF:002011">
    <property type="entry name" value="B-cell receptor CD22"/>
    <property type="match status" value="1"/>
</dbReference>
<name>G3T0K8_LOXAF</name>
<dbReference type="STRING" id="9785.ENSLAFP00000006512"/>
<dbReference type="InterPro" id="IPR003598">
    <property type="entry name" value="Ig_sub2"/>
</dbReference>
<feature type="domain" description="Ig-like" evidence="21">
    <location>
        <begin position="504"/>
        <end position="581"/>
    </location>
</feature>
<dbReference type="PANTHER" id="PTHR46958:SF1">
    <property type="entry name" value="B-CELL RECEPTOR CD22"/>
    <property type="match status" value="1"/>
</dbReference>
<evidence type="ECO:0000256" key="19">
    <source>
        <dbReference type="SAM" id="Phobius"/>
    </source>
</evidence>
<evidence type="ECO:0000256" key="17">
    <source>
        <dbReference type="ARBA" id="ARBA00045430"/>
    </source>
</evidence>
<evidence type="ECO:0000256" key="12">
    <source>
        <dbReference type="ARBA" id="ARBA00023180"/>
    </source>
</evidence>
<dbReference type="Pfam" id="PF08205">
    <property type="entry name" value="C2-set_2"/>
    <property type="match status" value="1"/>
</dbReference>
<evidence type="ECO:0000256" key="11">
    <source>
        <dbReference type="ARBA" id="ARBA00023157"/>
    </source>
</evidence>
<dbReference type="InterPro" id="IPR007110">
    <property type="entry name" value="Ig-like_dom"/>
</dbReference>
<evidence type="ECO:0000256" key="1">
    <source>
        <dbReference type="ARBA" id="ARBA00004251"/>
    </source>
</evidence>
<dbReference type="Gene3D" id="2.60.40.10">
    <property type="entry name" value="Immunoglobulins"/>
    <property type="match status" value="6"/>
</dbReference>
<dbReference type="InterPro" id="IPR036179">
    <property type="entry name" value="Ig-like_dom_sf"/>
</dbReference>
<keyword evidence="9 19" id="KW-1133">Transmembrane helix</keyword>
<dbReference type="Proteomes" id="UP000007646">
    <property type="component" value="Unassembled WGS sequence"/>
</dbReference>
<dbReference type="GO" id="GO:0055037">
    <property type="term" value="C:recycling endosome"/>
    <property type="evidence" value="ECO:0007669"/>
    <property type="project" value="Ensembl"/>
</dbReference>
<sequence length="846" mass="94974">PRHDTMRLFGPSLLLLEYLAFSDSASWKVDHPGTLYSWEGACVWIPCLYKTPYRSKPLESFTVYHNFKYDNITKNFTGTILYTNKEALPYPEKSRVEFLGNYKNNCSLHIKTVHVNDSGQLGLRMTAGTDKWMEPINLNVSEKPPPPHIQLPLEIQESQEVTLTCSLNFTCPGYQIQLQWSLEESAVTLISMDPKTVSTESKLTFHPNWTHHGQNLTCQLKDNSGEMLSQEMVQLNVNHSPKLKIEISSGKATVMEGESVIFTCLVISSNPEHGDISWFKDSTKLIMQKTNVLTLSTVTKRDSGKYHCQSFNSVGAGKSEDVVLHVQFTPEPSSVQIVPSPANEGEMVELTCTSLAYPPPTNYTWYHNGQEVQGRREKNFQIPKLLLCHAGNYSCLAENSLGPGEIGQEAELDIQYAPKGVTMVIQNPTPIREGDDVTLVCNYNSSNPRVTEYKWKPEASKNKSFPEVMMIRKVTWDVKPITCEACNLWCSKAPFVTLDVHYAPKDVRVMKISPRTEIHSGHPVLLRCDFSRSHPMDVRFFWKKNGSFLEEGQELSFDSISPEDAGHYSCLVNNSIGQTTSEAWMLQVLYKPRGLRVSIAPQDRVMEGKKATLTCESDANPPVSWYTWFDWNNQNLHHAAQTLRLEPVNVKHSGAYWCQGNNQLGMGQSPPSTLTVYYSPETIGKRAALGIGVCLSIFILAIWGVKVYRSWKKIREQQELQENSSGQSFFVKNKKIRRAGLSEGPHSLGCYNPAMEDGISYAALRFPFGETDTPGADDVGTSASVSNMEDMVTYSVVQKRRVGDYENVAPAFAEDEEGIHYSELVHLGSGERPPAQEGVEYVTLKP</sequence>
<dbReference type="GO" id="GO:0050859">
    <property type="term" value="P:negative regulation of B cell receptor signaling pathway"/>
    <property type="evidence" value="ECO:0007669"/>
    <property type="project" value="Ensembl"/>
</dbReference>
<dbReference type="InParanoid" id="G3T0K8"/>
<evidence type="ECO:0000256" key="2">
    <source>
        <dbReference type="ARBA" id="ARBA00022475"/>
    </source>
</evidence>
<comment type="subunit">
    <text evidence="18">Predominantly monomer of isoform CD22-beta. Also found as heterodimer of isoform CD22-beta and a shorter isoform. Interacts with PTPN6/SHP-1, LYN, SYK, PIK3R1/PIK3R2 and PLCG1 upon phosphorylation. Interacts with GRB2, INPP5D and SHC1 upon phosphorylation. May form a complex with INPP5D/SHIP, GRB2 and SHC1.</text>
</comment>
<evidence type="ECO:0000256" key="10">
    <source>
        <dbReference type="ARBA" id="ARBA00023136"/>
    </source>
</evidence>
<dbReference type="GO" id="GO:0050849">
    <property type="term" value="P:negative regulation of calcium-mediated signaling"/>
    <property type="evidence" value="ECO:0007669"/>
    <property type="project" value="Ensembl"/>
</dbReference>
<feature type="domain" description="Ig-like" evidence="21">
    <location>
        <begin position="592"/>
        <end position="675"/>
    </location>
</feature>
<dbReference type="GO" id="GO:0070062">
    <property type="term" value="C:extracellular exosome"/>
    <property type="evidence" value="ECO:0007669"/>
    <property type="project" value="TreeGrafter"/>
</dbReference>
<keyword evidence="4 19" id="KW-0812">Transmembrane</keyword>
<keyword evidence="6" id="KW-0430">Lectin</keyword>
<keyword evidence="8" id="KW-0130">Cell adhesion</keyword>
<keyword evidence="23" id="KW-1185">Reference proteome</keyword>
<evidence type="ECO:0000256" key="16">
    <source>
        <dbReference type="ARBA" id="ARBA00041781"/>
    </source>
</evidence>
<dbReference type="HOGENOM" id="CLU_017949_0_0_1"/>
<dbReference type="SMART" id="SM00408">
    <property type="entry name" value="IGc2"/>
    <property type="match status" value="4"/>
</dbReference>
<dbReference type="InterPro" id="IPR013783">
    <property type="entry name" value="Ig-like_fold"/>
</dbReference>
<dbReference type="Pfam" id="PF13895">
    <property type="entry name" value="Ig_2"/>
    <property type="match status" value="1"/>
</dbReference>
<reference evidence="22" key="3">
    <citation type="submission" date="2025-09" db="UniProtKB">
        <authorList>
            <consortium name="Ensembl"/>
        </authorList>
    </citation>
    <scope>IDENTIFICATION</scope>
    <source>
        <strain evidence="22">Isolate ISIS603380</strain>
    </source>
</reference>
<comment type="similarity">
    <text evidence="14">Belongs to the immunoglobulin superfamily. SIGLEC (sialic acid binding Ig-like lectin) family.</text>
</comment>
<keyword evidence="12" id="KW-0325">Glycoprotein</keyword>
<dbReference type="GO" id="GO:0032809">
    <property type="term" value="C:neuronal cell body membrane"/>
    <property type="evidence" value="ECO:0007669"/>
    <property type="project" value="Ensembl"/>
</dbReference>
<evidence type="ECO:0000256" key="4">
    <source>
        <dbReference type="ARBA" id="ARBA00022692"/>
    </source>
</evidence>
<evidence type="ECO:0000256" key="14">
    <source>
        <dbReference type="ARBA" id="ARBA00038361"/>
    </source>
</evidence>
<evidence type="ECO:0000256" key="5">
    <source>
        <dbReference type="ARBA" id="ARBA00022729"/>
    </source>
</evidence>
<dbReference type="InterPro" id="IPR013162">
    <property type="entry name" value="CD80_C2-set"/>
</dbReference>
<evidence type="ECO:0000256" key="9">
    <source>
        <dbReference type="ARBA" id="ARBA00022989"/>
    </source>
</evidence>
<dbReference type="PROSITE" id="PS50835">
    <property type="entry name" value="IG_LIKE"/>
    <property type="match status" value="6"/>
</dbReference>
<keyword evidence="13" id="KW-0393">Immunoglobulin domain</keyword>
<feature type="transmembrane region" description="Helical" evidence="19">
    <location>
        <begin position="687"/>
        <end position="705"/>
    </location>
</feature>
<evidence type="ECO:0000256" key="8">
    <source>
        <dbReference type="ARBA" id="ARBA00022889"/>
    </source>
</evidence>
<evidence type="ECO:0000256" key="13">
    <source>
        <dbReference type="ARBA" id="ARBA00023319"/>
    </source>
</evidence>
<dbReference type="Ensembl" id="ENSLAFT00000007755.3">
    <property type="protein sequence ID" value="ENSLAFP00000006512.3"/>
    <property type="gene ID" value="ENSLAFG00000007755.3"/>
</dbReference>
<evidence type="ECO:0000256" key="6">
    <source>
        <dbReference type="ARBA" id="ARBA00022734"/>
    </source>
</evidence>
<evidence type="ECO:0000256" key="18">
    <source>
        <dbReference type="ARBA" id="ARBA00046458"/>
    </source>
</evidence>
<dbReference type="GO" id="GO:0002638">
    <property type="term" value="P:negative regulation of immunoglobulin production"/>
    <property type="evidence" value="ECO:0007669"/>
    <property type="project" value="Ensembl"/>
</dbReference>
<keyword evidence="2" id="KW-1003">Cell membrane</keyword>
<keyword evidence="11" id="KW-1015">Disulfide bond</keyword>
<protein>
    <recommendedName>
        <fullName evidence="15">B-cell receptor CD22</fullName>
    </recommendedName>
    <alternativeName>
        <fullName evidence="16">Sialic acid-binding Ig-like lectin 2</fullName>
    </alternativeName>
</protein>
<dbReference type="InterPro" id="IPR003599">
    <property type="entry name" value="Ig_sub"/>
</dbReference>
<dbReference type="GO" id="GO:0042609">
    <property type="term" value="F:CD4 receptor binding"/>
    <property type="evidence" value="ECO:0007669"/>
    <property type="project" value="Ensembl"/>
</dbReference>
<organism evidence="22 23">
    <name type="scientific">Loxodonta africana</name>
    <name type="common">African elephant</name>
    <dbReference type="NCBI Taxonomy" id="9785"/>
    <lineage>
        <taxon>Eukaryota</taxon>
        <taxon>Metazoa</taxon>
        <taxon>Chordata</taxon>
        <taxon>Craniata</taxon>
        <taxon>Vertebrata</taxon>
        <taxon>Euteleostomi</taxon>
        <taxon>Mammalia</taxon>
        <taxon>Eutheria</taxon>
        <taxon>Afrotheria</taxon>
        <taxon>Proboscidea</taxon>
        <taxon>Elephantidae</taxon>
        <taxon>Loxodonta</taxon>
    </lineage>
</organism>
<feature type="domain" description="Ig-like" evidence="21">
    <location>
        <begin position="147"/>
        <end position="234"/>
    </location>
</feature>
<evidence type="ECO:0000256" key="3">
    <source>
        <dbReference type="ARBA" id="ARBA00022553"/>
    </source>
</evidence>
<dbReference type="GO" id="GO:0005769">
    <property type="term" value="C:early endosome"/>
    <property type="evidence" value="ECO:0007669"/>
    <property type="project" value="Ensembl"/>
</dbReference>
<keyword evidence="7" id="KW-0677">Repeat</keyword>
<dbReference type="eggNOG" id="KOG4475">
    <property type="taxonomic scope" value="Eukaryota"/>
</dbReference>
<keyword evidence="3" id="KW-0597">Phosphoprotein</keyword>
<dbReference type="Pfam" id="PF24518">
    <property type="entry name" value="Ig_CD22"/>
    <property type="match status" value="1"/>
</dbReference>
<dbReference type="GO" id="GO:0030888">
    <property type="term" value="P:regulation of B cell proliferation"/>
    <property type="evidence" value="ECO:0007669"/>
    <property type="project" value="Ensembl"/>
</dbReference>
<dbReference type="GO" id="GO:0030246">
    <property type="term" value="F:carbohydrate binding"/>
    <property type="evidence" value="ECO:0007669"/>
    <property type="project" value="UniProtKB-KW"/>
</dbReference>
<evidence type="ECO:0000313" key="23">
    <source>
        <dbReference type="Proteomes" id="UP000007646"/>
    </source>
</evidence>
<dbReference type="GO" id="GO:0033691">
    <property type="term" value="F:sialic acid binding"/>
    <property type="evidence" value="ECO:0007669"/>
    <property type="project" value="Ensembl"/>
</dbReference>
<reference evidence="22" key="2">
    <citation type="submission" date="2025-08" db="UniProtKB">
        <authorList>
            <consortium name="Ensembl"/>
        </authorList>
    </citation>
    <scope>IDENTIFICATION</scope>
    <source>
        <strain evidence="22">Isolate ISIS603380</strain>
    </source>
</reference>
<dbReference type="GO" id="GO:0019903">
    <property type="term" value="F:protein phosphatase binding"/>
    <property type="evidence" value="ECO:0007669"/>
    <property type="project" value="Ensembl"/>
</dbReference>
<dbReference type="CDD" id="cd00096">
    <property type="entry name" value="Ig"/>
    <property type="match status" value="1"/>
</dbReference>
<dbReference type="GO" id="GO:0007155">
    <property type="term" value="P:cell adhesion"/>
    <property type="evidence" value="ECO:0007669"/>
    <property type="project" value="UniProtKB-KW"/>
</dbReference>
<dbReference type="GO" id="GO:0009897">
    <property type="term" value="C:external side of plasma membrane"/>
    <property type="evidence" value="ECO:0007669"/>
    <property type="project" value="Ensembl"/>
</dbReference>
<proteinExistence type="inferred from homology"/>
<dbReference type="FunCoup" id="G3T0K8">
    <property type="interactions" value="25"/>
</dbReference>
<feature type="domain" description="Ig-like" evidence="21">
    <location>
        <begin position="241"/>
        <end position="325"/>
    </location>
</feature>
<accession>G3T0K8</accession>
<dbReference type="SUPFAM" id="SSF48726">
    <property type="entry name" value="Immunoglobulin"/>
    <property type="match status" value="7"/>
</dbReference>
<evidence type="ECO:0000259" key="21">
    <source>
        <dbReference type="PROSITE" id="PS50835"/>
    </source>
</evidence>
<dbReference type="Pfam" id="PF13927">
    <property type="entry name" value="Ig_3"/>
    <property type="match status" value="3"/>
</dbReference>
<keyword evidence="5 20" id="KW-0732">Signal</keyword>
<reference evidence="22 23" key="1">
    <citation type="submission" date="2009-06" db="EMBL/GenBank/DDBJ databases">
        <title>The Genome Sequence of Loxodonta africana (African elephant).</title>
        <authorList>
            <person name="Di Palma F."/>
            <person name="Heiman D."/>
            <person name="Young S."/>
            <person name="Johnson J."/>
            <person name="Lander E.S."/>
            <person name="Lindblad-Toh K."/>
        </authorList>
    </citation>
    <scope>NUCLEOTIDE SEQUENCE [LARGE SCALE GENOMIC DNA]</scope>
    <source>
        <strain evidence="22 23">Isolate ISIS603380</strain>
    </source>
</reference>
<comment type="function">
    <text evidence="17">Most highly expressed siglec (sialic acid-binding immunoglobulin-like lectin) on B-cells that plays a role in various aspects of B-cell biology including differentiation, antigen presentation, and trafficking to bone marrow. Binds to alpha 2,6-linked sialic acid residues of surface molecules such as CD22 itself, CD45 and IgM in a cis configuration. Can also bind to ligands on other cells as an adhesion molecule in a trans configuration. Acts as an inhibitory coreceptor on the surface of B-cells and inhibits B-cell receptor induced signaling, characterized by inhibition of the calcium mobilization and cellular activation. Mechanistically, the immunoreceptor tyrosine-based inhibitory motif domain is phosphorylated by the Src kinase LYN, which in turn leads to the recruitment of the protein tyrosine phosphatase 1/PTPN6, leading to the negative regulation of BCR signaling. If this negative signaling from is of sufficient strength, apoptosis of the B-cell can be induced.</text>
</comment>
<dbReference type="OMA" id="DWNNQDL"/>
<evidence type="ECO:0000256" key="15">
    <source>
        <dbReference type="ARBA" id="ARBA00040106"/>
    </source>
</evidence>
<evidence type="ECO:0000313" key="22">
    <source>
        <dbReference type="Ensembl" id="ENSLAFP00000006512.3"/>
    </source>
</evidence>
<dbReference type="AlphaFoldDB" id="G3T0K8"/>
<dbReference type="GO" id="GO:0042113">
    <property type="term" value="P:B cell activation"/>
    <property type="evidence" value="ECO:0007669"/>
    <property type="project" value="Ensembl"/>
</dbReference>
<feature type="chain" id="PRO_5003454440" description="B-cell receptor CD22" evidence="20">
    <location>
        <begin position="25"/>
        <end position="846"/>
    </location>
</feature>
<comment type="subcellular location">
    <subcellularLocation>
        <location evidence="1">Cell membrane</location>
        <topology evidence="1">Single-pass type I membrane protein</topology>
    </subcellularLocation>
</comment>
<dbReference type="SMART" id="SM00409">
    <property type="entry name" value="IG"/>
    <property type="match status" value="7"/>
</dbReference>
<keyword evidence="10 19" id="KW-0472">Membrane</keyword>
<dbReference type="GeneTree" id="ENSGT01010000222294"/>
<feature type="domain" description="Ig-like" evidence="21">
    <location>
        <begin position="418"/>
        <end position="485"/>
    </location>
</feature>
<evidence type="ECO:0000256" key="20">
    <source>
        <dbReference type="SAM" id="SignalP"/>
    </source>
</evidence>
<evidence type="ECO:0000256" key="7">
    <source>
        <dbReference type="ARBA" id="ARBA00022737"/>
    </source>
</evidence>
<dbReference type="InterPro" id="IPR056386">
    <property type="entry name" value="Ig_CD22"/>
</dbReference>